<proteinExistence type="predicted"/>
<evidence type="ECO:0000313" key="8">
    <source>
        <dbReference type="Proteomes" id="UP001065174"/>
    </source>
</evidence>
<dbReference type="InterPro" id="IPR001123">
    <property type="entry name" value="LeuE-type"/>
</dbReference>
<accession>A0ABY6CR70</accession>
<keyword evidence="2" id="KW-1003">Cell membrane</keyword>
<reference evidence="7" key="1">
    <citation type="submission" date="2022-09" db="EMBL/GenBank/DDBJ databases">
        <title>Comparative genomics and taxonomic characterization of three novel marine species of genus Reichenbachiella exhibiting antioxidant and polysaccharide degradation activities.</title>
        <authorList>
            <person name="Muhammad N."/>
            <person name="Lee Y.-J."/>
            <person name="Ko J."/>
            <person name="Kim S.-G."/>
        </authorList>
    </citation>
    <scope>NUCLEOTIDE SEQUENCE</scope>
    <source>
        <strain evidence="7">BKB1-1</strain>
    </source>
</reference>
<evidence type="ECO:0000256" key="1">
    <source>
        <dbReference type="ARBA" id="ARBA00004651"/>
    </source>
</evidence>
<evidence type="ECO:0000256" key="2">
    <source>
        <dbReference type="ARBA" id="ARBA00022475"/>
    </source>
</evidence>
<feature type="transmembrane region" description="Helical" evidence="6">
    <location>
        <begin position="71"/>
        <end position="92"/>
    </location>
</feature>
<comment type="subcellular location">
    <subcellularLocation>
        <location evidence="1">Cell membrane</location>
        <topology evidence="1">Multi-pass membrane protein</topology>
    </subcellularLocation>
</comment>
<gene>
    <name evidence="7" type="ORF">N6H18_03380</name>
</gene>
<sequence length="204" mass="22427">MVLIGMFLVALVFSFVGSIPPGTINLSVMQLAMLGKKSGALSFALAASVVEFVYAGLAVRFQIFLTENLEIANWFTWISGSVLIILGIYNLIKRPKRKDKTEPNQATGEKRSGFLRGVLVALANPLAIPYWLAVTAYLQSMGWVTLTDSNFLIYVAGVSTGTFLLLVSVIYLGSRFTAIQNNTFLLYRVPGIIFILMGVWTFVQ</sequence>
<keyword evidence="4 6" id="KW-1133">Transmembrane helix</keyword>
<keyword evidence="8" id="KW-1185">Reference proteome</keyword>
<dbReference type="PANTHER" id="PTHR30086">
    <property type="entry name" value="ARGININE EXPORTER PROTEIN ARGO"/>
    <property type="match status" value="1"/>
</dbReference>
<dbReference type="Proteomes" id="UP001065174">
    <property type="component" value="Chromosome"/>
</dbReference>
<evidence type="ECO:0000256" key="4">
    <source>
        <dbReference type="ARBA" id="ARBA00022989"/>
    </source>
</evidence>
<dbReference type="RefSeq" id="WP_262310428.1">
    <property type="nucleotide sequence ID" value="NZ_CP106679.1"/>
</dbReference>
<keyword evidence="5 6" id="KW-0472">Membrane</keyword>
<feature type="transmembrane region" description="Helical" evidence="6">
    <location>
        <begin position="40"/>
        <end position="65"/>
    </location>
</feature>
<dbReference type="PANTHER" id="PTHR30086:SF20">
    <property type="entry name" value="ARGININE EXPORTER PROTEIN ARGO-RELATED"/>
    <property type="match status" value="1"/>
</dbReference>
<feature type="transmembrane region" description="Helical" evidence="6">
    <location>
        <begin position="185"/>
        <end position="203"/>
    </location>
</feature>
<feature type="transmembrane region" description="Helical" evidence="6">
    <location>
        <begin position="152"/>
        <end position="173"/>
    </location>
</feature>
<dbReference type="Pfam" id="PF01810">
    <property type="entry name" value="LysE"/>
    <property type="match status" value="1"/>
</dbReference>
<evidence type="ECO:0000256" key="5">
    <source>
        <dbReference type="ARBA" id="ARBA00023136"/>
    </source>
</evidence>
<feature type="transmembrane region" description="Helical" evidence="6">
    <location>
        <begin position="113"/>
        <end position="132"/>
    </location>
</feature>
<feature type="transmembrane region" description="Helical" evidence="6">
    <location>
        <begin position="6"/>
        <end position="28"/>
    </location>
</feature>
<dbReference type="EMBL" id="CP106679">
    <property type="protein sequence ID" value="UXP32997.1"/>
    <property type="molecule type" value="Genomic_DNA"/>
</dbReference>
<evidence type="ECO:0000313" key="7">
    <source>
        <dbReference type="EMBL" id="UXP32997.1"/>
    </source>
</evidence>
<organism evidence="7 8">
    <name type="scientific">Reichenbachiella agarivorans</name>
    <dbReference type="NCBI Taxonomy" id="2979464"/>
    <lineage>
        <taxon>Bacteria</taxon>
        <taxon>Pseudomonadati</taxon>
        <taxon>Bacteroidota</taxon>
        <taxon>Cytophagia</taxon>
        <taxon>Cytophagales</taxon>
        <taxon>Reichenbachiellaceae</taxon>
        <taxon>Reichenbachiella</taxon>
    </lineage>
</organism>
<name>A0ABY6CR70_9BACT</name>
<evidence type="ECO:0000256" key="6">
    <source>
        <dbReference type="SAM" id="Phobius"/>
    </source>
</evidence>
<protein>
    <submittedName>
        <fullName evidence="7">LysE family transporter</fullName>
    </submittedName>
</protein>
<keyword evidence="3 6" id="KW-0812">Transmembrane</keyword>
<evidence type="ECO:0000256" key="3">
    <source>
        <dbReference type="ARBA" id="ARBA00022692"/>
    </source>
</evidence>